<dbReference type="Gene3D" id="1.20.1630.10">
    <property type="entry name" value="Formate dehydrogenase/DMSO reductase domain"/>
    <property type="match status" value="1"/>
</dbReference>
<dbReference type="GO" id="GO:0009061">
    <property type="term" value="P:anaerobic respiration"/>
    <property type="evidence" value="ECO:0007669"/>
    <property type="project" value="TreeGrafter"/>
</dbReference>
<dbReference type="PANTHER" id="PTHR30074">
    <property type="entry name" value="FORMATE DEHYDROGENASE, NITRATE-INDUCIBLE, CYTOCHROME B556 FDN SUBUNIT"/>
    <property type="match status" value="1"/>
</dbReference>
<evidence type="ECO:0000256" key="4">
    <source>
        <dbReference type="ARBA" id="ARBA00022692"/>
    </source>
</evidence>
<dbReference type="EMBL" id="JMFG01000009">
    <property type="protein sequence ID" value="KDA54277.1"/>
    <property type="molecule type" value="Genomic_DNA"/>
</dbReference>
<evidence type="ECO:0000256" key="5">
    <source>
        <dbReference type="ARBA" id="ARBA00022989"/>
    </source>
</evidence>
<comment type="similarity">
    <text evidence="2">Belongs to the NrfD family.</text>
</comment>
<feature type="transmembrane region" description="Helical" evidence="7">
    <location>
        <begin position="67"/>
        <end position="93"/>
    </location>
</feature>
<feature type="transmembrane region" description="Helical" evidence="7">
    <location>
        <begin position="264"/>
        <end position="288"/>
    </location>
</feature>
<keyword evidence="9" id="KW-1185">Reference proteome</keyword>
<comment type="subcellular location">
    <subcellularLocation>
        <location evidence="1">Cell membrane</location>
        <topology evidence="1">Multi-pass membrane protein</topology>
    </subcellularLocation>
</comment>
<evidence type="ECO:0000256" key="3">
    <source>
        <dbReference type="ARBA" id="ARBA00022475"/>
    </source>
</evidence>
<organism evidence="8 9">
    <name type="scientific">Thermoanaerobaculum aquaticum</name>
    <dbReference type="NCBI Taxonomy" id="1312852"/>
    <lineage>
        <taxon>Bacteria</taxon>
        <taxon>Pseudomonadati</taxon>
        <taxon>Acidobacteriota</taxon>
        <taxon>Thermoanaerobaculia</taxon>
        <taxon>Thermoanaerobaculales</taxon>
        <taxon>Thermoanaerobaculaceae</taxon>
        <taxon>Thermoanaerobaculum</taxon>
    </lineage>
</organism>
<dbReference type="Proteomes" id="UP000027284">
    <property type="component" value="Unassembled WGS sequence"/>
</dbReference>
<evidence type="ECO:0000256" key="2">
    <source>
        <dbReference type="ARBA" id="ARBA00008929"/>
    </source>
</evidence>
<feature type="transmembrane region" description="Helical" evidence="7">
    <location>
        <begin position="26"/>
        <end position="47"/>
    </location>
</feature>
<proteinExistence type="inferred from homology"/>
<keyword evidence="4 7" id="KW-0812">Transmembrane</keyword>
<keyword evidence="5 7" id="KW-1133">Transmembrane helix</keyword>
<protein>
    <recommendedName>
        <fullName evidence="10">Ni/Fe-hydrogenase cytochrome b subunit</fullName>
    </recommendedName>
</protein>
<evidence type="ECO:0008006" key="10">
    <source>
        <dbReference type="Google" id="ProtNLM"/>
    </source>
</evidence>
<dbReference type="OrthoDB" id="9768158at2"/>
<evidence type="ECO:0000313" key="9">
    <source>
        <dbReference type="Proteomes" id="UP000027284"/>
    </source>
</evidence>
<feature type="transmembrane region" description="Helical" evidence="7">
    <location>
        <begin position="183"/>
        <end position="209"/>
    </location>
</feature>
<evidence type="ECO:0000313" key="8">
    <source>
        <dbReference type="EMBL" id="KDA54277.1"/>
    </source>
</evidence>
<feature type="transmembrane region" description="Helical" evidence="7">
    <location>
        <begin position="105"/>
        <end position="124"/>
    </location>
</feature>
<name>A0A062XNW8_9BACT</name>
<feature type="transmembrane region" description="Helical" evidence="7">
    <location>
        <begin position="330"/>
        <end position="349"/>
    </location>
</feature>
<dbReference type="InterPro" id="IPR005614">
    <property type="entry name" value="NrfD-like"/>
</dbReference>
<reference evidence="8 9" key="1">
    <citation type="submission" date="2014-04" db="EMBL/GenBank/DDBJ databases">
        <title>The Genome Sequence of Thermoanaerobaculum aquaticum MP-01, The First Cultivated Group 23 Acidobacterium.</title>
        <authorList>
            <person name="Stamps B.W."/>
            <person name="Losey N.A."/>
            <person name="Lawson P.A."/>
            <person name="Stevenson B.S."/>
        </authorList>
    </citation>
    <scope>NUCLEOTIDE SEQUENCE [LARGE SCALE GENOMIC DNA]</scope>
    <source>
        <strain evidence="8 9">MP-01</strain>
    </source>
</reference>
<sequence>MLGAQTWSAPSRWQFIKQELKPKGPLWTPFNMLAAFVIVGGLIITAIRFAKGLGAVTNLNQTYPWGLWIGFDVITGVAFAGGAYLVTLSVYVLHAEKFHPIVRPTVLNGFLSYVFYAGALVLDLGRPWHIANPIIGNKFGYNSVLFLVSWHFLLYMLAELLEFSPVVAEWLNAEKAKRWLSRLTLGAVIFGVTLSTLHQSGLGALYLFAKPKLHPLWYSEFLPVLFLASSVFAGIAMIIFEGTISHRVFRDRIDPQHHASFEDIVFSLSKGAAVSMYVYLFMKFLIFVHGQHWNYVATKWGAWFLVEVVVFTLIPCALFTHGYRQQRLDLVRIAAGMTLVGILLNRLNVSVIAFNWNSPATYYPTVWEVWVSLMVVFMEILVFRWVVNRMPVLSSATH</sequence>
<evidence type="ECO:0000256" key="7">
    <source>
        <dbReference type="SAM" id="Phobius"/>
    </source>
</evidence>
<dbReference type="PANTHER" id="PTHR30074:SF4">
    <property type="entry name" value="NI_FE-HYDROGENASE 2 B-TYPE CYTOCHROME SUBUNIT-RELATED"/>
    <property type="match status" value="1"/>
</dbReference>
<gene>
    <name evidence="8" type="ORF">EG19_12405</name>
</gene>
<evidence type="ECO:0000256" key="1">
    <source>
        <dbReference type="ARBA" id="ARBA00004651"/>
    </source>
</evidence>
<evidence type="ECO:0000256" key="6">
    <source>
        <dbReference type="ARBA" id="ARBA00023136"/>
    </source>
</evidence>
<feature type="transmembrane region" description="Helical" evidence="7">
    <location>
        <begin position="300"/>
        <end position="318"/>
    </location>
</feature>
<dbReference type="STRING" id="1312852.EG19_12405"/>
<accession>A0A062XNW8</accession>
<dbReference type="RefSeq" id="WP_053334879.1">
    <property type="nucleotide sequence ID" value="NZ_JMFG01000009.1"/>
</dbReference>
<keyword evidence="3" id="KW-1003">Cell membrane</keyword>
<dbReference type="InterPro" id="IPR051817">
    <property type="entry name" value="FDH_cytochrome_b556_subunit"/>
</dbReference>
<feature type="transmembrane region" description="Helical" evidence="7">
    <location>
        <begin position="221"/>
        <end position="244"/>
    </location>
</feature>
<keyword evidence="6 7" id="KW-0472">Membrane</keyword>
<dbReference type="AlphaFoldDB" id="A0A062XNW8"/>
<feature type="transmembrane region" description="Helical" evidence="7">
    <location>
        <begin position="369"/>
        <end position="387"/>
    </location>
</feature>
<dbReference type="GO" id="GO:0005886">
    <property type="term" value="C:plasma membrane"/>
    <property type="evidence" value="ECO:0007669"/>
    <property type="project" value="UniProtKB-SubCell"/>
</dbReference>
<dbReference type="Pfam" id="PF03916">
    <property type="entry name" value="NrfD"/>
    <property type="match status" value="1"/>
</dbReference>
<comment type="caution">
    <text evidence="8">The sequence shown here is derived from an EMBL/GenBank/DDBJ whole genome shotgun (WGS) entry which is preliminary data.</text>
</comment>